<evidence type="ECO:0000256" key="2">
    <source>
        <dbReference type="ARBA" id="ARBA00023002"/>
    </source>
</evidence>
<reference evidence="3 4" key="1">
    <citation type="journal article" date="2014" name="Genome Announc.">
        <title>Draft Genome Sequence of the Iron-Oxidizing, Acidophilic, and Halotolerant 'Thiobacillus prosperus' Type Strain DSM 5130.</title>
        <authorList>
            <person name="Ossandon F.J."/>
            <person name="Cardenas J.P."/>
            <person name="Corbett M."/>
            <person name="Quatrini R."/>
            <person name="Holmes D.S."/>
            <person name="Watkin E."/>
        </authorList>
    </citation>
    <scope>NUCLEOTIDE SEQUENCE [LARGE SCALE GENOMIC DNA]</scope>
    <source>
        <strain evidence="3 4">DSM 5130</strain>
    </source>
</reference>
<comment type="similarity">
    <text evidence="1">Belongs to the short-chain dehydrogenases/reductases (SDR) family.</text>
</comment>
<dbReference type="OrthoDB" id="9790785at2"/>
<dbReference type="InterPro" id="IPR036291">
    <property type="entry name" value="NAD(P)-bd_dom_sf"/>
</dbReference>
<dbReference type="PANTHER" id="PTHR42901:SF1">
    <property type="entry name" value="ALCOHOL DEHYDROGENASE"/>
    <property type="match status" value="1"/>
</dbReference>
<dbReference type="SUPFAM" id="SSF51735">
    <property type="entry name" value="NAD(P)-binding Rossmann-fold domains"/>
    <property type="match status" value="1"/>
</dbReference>
<dbReference type="EMBL" id="JQSG02000001">
    <property type="protein sequence ID" value="OBS10462.1"/>
    <property type="molecule type" value="Genomic_DNA"/>
</dbReference>
<dbReference type="Proteomes" id="UP000029273">
    <property type="component" value="Unassembled WGS sequence"/>
</dbReference>
<dbReference type="GO" id="GO:0016491">
    <property type="term" value="F:oxidoreductase activity"/>
    <property type="evidence" value="ECO:0007669"/>
    <property type="project" value="UniProtKB-KW"/>
</dbReference>
<organism evidence="3 4">
    <name type="scientific">Acidihalobacter prosperus</name>
    <dbReference type="NCBI Taxonomy" id="160660"/>
    <lineage>
        <taxon>Bacteria</taxon>
        <taxon>Pseudomonadati</taxon>
        <taxon>Pseudomonadota</taxon>
        <taxon>Gammaproteobacteria</taxon>
        <taxon>Chromatiales</taxon>
        <taxon>Ectothiorhodospiraceae</taxon>
        <taxon>Acidihalobacter</taxon>
    </lineage>
</organism>
<dbReference type="Gene3D" id="3.40.50.720">
    <property type="entry name" value="NAD(P)-binding Rossmann-like Domain"/>
    <property type="match status" value="1"/>
</dbReference>
<evidence type="ECO:0000313" key="3">
    <source>
        <dbReference type="EMBL" id="OBS10462.1"/>
    </source>
</evidence>
<dbReference type="InterPro" id="IPR002347">
    <property type="entry name" value="SDR_fam"/>
</dbReference>
<keyword evidence="4" id="KW-1185">Reference proteome</keyword>
<evidence type="ECO:0000256" key="1">
    <source>
        <dbReference type="ARBA" id="ARBA00006484"/>
    </source>
</evidence>
<dbReference type="STRING" id="160660.BJI67_09190"/>
<comment type="caution">
    <text evidence="3">The sequence shown here is derived from an EMBL/GenBank/DDBJ whole genome shotgun (WGS) entry which is preliminary data.</text>
</comment>
<dbReference type="Pfam" id="PF00106">
    <property type="entry name" value="adh_short"/>
    <property type="match status" value="1"/>
</dbReference>
<proteinExistence type="inferred from homology"/>
<dbReference type="PANTHER" id="PTHR42901">
    <property type="entry name" value="ALCOHOL DEHYDROGENASE"/>
    <property type="match status" value="1"/>
</dbReference>
<keyword evidence="2" id="KW-0560">Oxidoreductase</keyword>
<dbReference type="AlphaFoldDB" id="A0A1A6C7C6"/>
<name>A0A1A6C7C6_9GAMM</name>
<evidence type="ECO:0000313" key="4">
    <source>
        <dbReference type="Proteomes" id="UP000029273"/>
    </source>
</evidence>
<protein>
    <submittedName>
        <fullName evidence="3">3-oxoacyl-ACP reductase</fullName>
    </submittedName>
</protein>
<accession>A0A1A6C7C6</accession>
<dbReference type="PRINTS" id="PR00081">
    <property type="entry name" value="GDHRDH"/>
</dbReference>
<sequence>MRLDEDAIRQYEARPDLLAGRIVLVTGAGDGIGKALSLACAHAGATVILLGKTVKKLEAVYDGIEAAGGAQPAIYPMNLEGATAKDYADLMDNIEGEFGHLDGLVNNAGWVGALTPFKHYDVELWARVMTVNLHAPFLLTRACLPLLERAEDPAIVFSTHHCQRAYWGAYGIAKAGQKGMLDILAAEYDADSNHPIRVNGVDSGPVATRERRAHYPGEPPDAHPAPETVIAPYLYFLGPDSRGVSGTDLECQPGKR</sequence>
<gene>
    <name evidence="3" type="ORF">Thpro_020178</name>
</gene>